<evidence type="ECO:0000313" key="5">
    <source>
        <dbReference type="EMBL" id="JAT06045.1"/>
    </source>
</evidence>
<name>A0A1B6IVQ3_9HEMI</name>
<evidence type="ECO:0008006" key="6">
    <source>
        <dbReference type="Google" id="ProtNLM"/>
    </source>
</evidence>
<proteinExistence type="predicted"/>
<keyword evidence="1" id="KW-0472">Membrane</keyword>
<gene>
    <name evidence="2" type="ORF">g.17139</name>
    <name evidence="5" type="ORF">g.17141</name>
    <name evidence="4" type="ORF">g.17143</name>
    <name evidence="3" type="ORF">g.17145</name>
</gene>
<feature type="transmembrane region" description="Helical" evidence="1">
    <location>
        <begin position="117"/>
        <end position="140"/>
    </location>
</feature>
<evidence type="ECO:0000256" key="1">
    <source>
        <dbReference type="SAM" id="Phobius"/>
    </source>
</evidence>
<sequence length="147" mass="16211">MSAAVKSTSGLNVPYMGKCCFCFSLEFGSLAIAACSVLFWMFVLFDILTVNRYNTKNAVESGVARLLIDMVLAALMFIGAQKRMSLLILLWVLVEFVLILVNVVLALVVGIMQLSHVMLLGAAIIGTFYTLALIVVFNFYREVRDGQ</sequence>
<dbReference type="EMBL" id="GECU01020411">
    <property type="protein sequence ID" value="JAS87295.1"/>
    <property type="molecule type" value="Transcribed_RNA"/>
</dbReference>
<feature type="transmembrane region" description="Helical" evidence="1">
    <location>
        <begin position="87"/>
        <end position="111"/>
    </location>
</feature>
<organism evidence="4">
    <name type="scientific">Homalodisca liturata</name>
    <dbReference type="NCBI Taxonomy" id="320908"/>
    <lineage>
        <taxon>Eukaryota</taxon>
        <taxon>Metazoa</taxon>
        <taxon>Ecdysozoa</taxon>
        <taxon>Arthropoda</taxon>
        <taxon>Hexapoda</taxon>
        <taxon>Insecta</taxon>
        <taxon>Pterygota</taxon>
        <taxon>Neoptera</taxon>
        <taxon>Paraneoptera</taxon>
        <taxon>Hemiptera</taxon>
        <taxon>Auchenorrhyncha</taxon>
        <taxon>Membracoidea</taxon>
        <taxon>Cicadellidae</taxon>
        <taxon>Cicadellinae</taxon>
        <taxon>Proconiini</taxon>
        <taxon>Homalodisca</taxon>
    </lineage>
</organism>
<dbReference type="AlphaFoldDB" id="A0A1B6IVQ3"/>
<reference evidence="4" key="1">
    <citation type="submission" date="2015-11" db="EMBL/GenBank/DDBJ databases">
        <title>De novo transcriptome assembly of four potential Pierce s Disease insect vectors from Arizona vineyards.</title>
        <authorList>
            <person name="Tassone E.E."/>
        </authorList>
    </citation>
    <scope>NUCLEOTIDE SEQUENCE</scope>
</reference>
<keyword evidence="1" id="KW-1133">Transmembrane helix</keyword>
<protein>
    <recommendedName>
        <fullName evidence="6">MARVEL domain-containing protein</fullName>
    </recommendedName>
</protein>
<evidence type="ECO:0000313" key="3">
    <source>
        <dbReference type="EMBL" id="JAS87295.1"/>
    </source>
</evidence>
<dbReference type="EMBL" id="GECU01016687">
    <property type="protein sequence ID" value="JAS91019.1"/>
    <property type="molecule type" value="Transcribed_RNA"/>
</dbReference>
<accession>A0A1B6IVQ3</accession>
<dbReference type="EMBL" id="GECU01020678">
    <property type="protein sequence ID" value="JAS87028.1"/>
    <property type="molecule type" value="Transcribed_RNA"/>
</dbReference>
<dbReference type="EMBL" id="GECU01001662">
    <property type="protein sequence ID" value="JAT06045.1"/>
    <property type="molecule type" value="Transcribed_RNA"/>
</dbReference>
<feature type="transmembrane region" description="Helical" evidence="1">
    <location>
        <begin position="21"/>
        <end position="43"/>
    </location>
</feature>
<evidence type="ECO:0000313" key="4">
    <source>
        <dbReference type="EMBL" id="JAS91019.1"/>
    </source>
</evidence>
<keyword evidence="1" id="KW-0812">Transmembrane</keyword>
<feature type="transmembrane region" description="Helical" evidence="1">
    <location>
        <begin position="63"/>
        <end position="80"/>
    </location>
</feature>
<evidence type="ECO:0000313" key="2">
    <source>
        <dbReference type="EMBL" id="JAS87028.1"/>
    </source>
</evidence>